<dbReference type="Gene3D" id="3.40.50.720">
    <property type="entry name" value="NAD(P)-binding Rossmann-like Domain"/>
    <property type="match status" value="1"/>
</dbReference>
<feature type="domain" description="NAD(P)-binding" evidence="4">
    <location>
        <begin position="8"/>
        <end position="139"/>
    </location>
</feature>
<comment type="caution">
    <text evidence="5">The sequence shown here is derived from an EMBL/GenBank/DDBJ whole genome shotgun (WGS) entry which is preliminary data.</text>
</comment>
<dbReference type="Gene3D" id="3.90.25.10">
    <property type="entry name" value="UDP-galactose 4-epimerase, domain 1"/>
    <property type="match status" value="1"/>
</dbReference>
<dbReference type="EMBL" id="JAJVDC020000128">
    <property type="protein sequence ID" value="KAL1622925.1"/>
    <property type="molecule type" value="Genomic_DNA"/>
</dbReference>
<evidence type="ECO:0000259" key="4">
    <source>
        <dbReference type="Pfam" id="PF13460"/>
    </source>
</evidence>
<reference evidence="5 6" key="1">
    <citation type="submission" date="2024-02" db="EMBL/GenBank/DDBJ databases">
        <title>De novo assembly and annotation of 12 fungi associated with fruit tree decline syndrome in Ontario, Canada.</title>
        <authorList>
            <person name="Sulman M."/>
            <person name="Ellouze W."/>
            <person name="Ilyukhin E."/>
        </authorList>
    </citation>
    <scope>NUCLEOTIDE SEQUENCE [LARGE SCALE GENOMIC DNA]</scope>
    <source>
        <strain evidence="5 6">M1-105</strain>
    </source>
</reference>
<keyword evidence="2" id="KW-0521">NADP</keyword>
<evidence type="ECO:0000256" key="2">
    <source>
        <dbReference type="ARBA" id="ARBA00022857"/>
    </source>
</evidence>
<dbReference type="InterPro" id="IPR036291">
    <property type="entry name" value="NAD(P)-bd_dom_sf"/>
</dbReference>
<comment type="similarity">
    <text evidence="1">Belongs to the NmrA-type oxidoreductase family. Isoflavone reductase subfamily.</text>
</comment>
<dbReference type="Pfam" id="PF13460">
    <property type="entry name" value="NAD_binding_10"/>
    <property type="match status" value="1"/>
</dbReference>
<evidence type="ECO:0000313" key="6">
    <source>
        <dbReference type="Proteomes" id="UP001521116"/>
    </source>
</evidence>
<accession>A0ABR3SKD9</accession>
<protein>
    <recommendedName>
        <fullName evidence="4">NAD(P)-binding domain-containing protein</fullName>
    </recommendedName>
</protein>
<keyword evidence="3" id="KW-0560">Oxidoreductase</keyword>
<dbReference type="InterPro" id="IPR051609">
    <property type="entry name" value="NmrA/Isoflavone_reductase-like"/>
</dbReference>
<dbReference type="PANTHER" id="PTHR47706:SF4">
    <property type="entry name" value="NMRA-LIKE DOMAIN-CONTAINING PROTEIN"/>
    <property type="match status" value="1"/>
</dbReference>
<name>A0ABR3SKD9_9PEZI</name>
<gene>
    <name evidence="5" type="ORF">SLS56_008533</name>
</gene>
<evidence type="ECO:0000313" key="5">
    <source>
        <dbReference type="EMBL" id="KAL1622925.1"/>
    </source>
</evidence>
<dbReference type="InterPro" id="IPR016040">
    <property type="entry name" value="NAD(P)-bd_dom"/>
</dbReference>
<evidence type="ECO:0000256" key="1">
    <source>
        <dbReference type="ARBA" id="ARBA00005725"/>
    </source>
</evidence>
<dbReference type="Proteomes" id="UP001521116">
    <property type="component" value="Unassembled WGS sequence"/>
</dbReference>
<keyword evidence="6" id="KW-1185">Reference proteome</keyword>
<dbReference type="SUPFAM" id="SSF51735">
    <property type="entry name" value="NAD(P)-binding Rossmann-fold domains"/>
    <property type="match status" value="1"/>
</dbReference>
<dbReference type="PANTHER" id="PTHR47706">
    <property type="entry name" value="NMRA-LIKE FAMILY PROTEIN"/>
    <property type="match status" value="1"/>
</dbReference>
<proteinExistence type="inferred from homology"/>
<organism evidence="5 6">
    <name type="scientific">Neofusicoccum ribis</name>
    <dbReference type="NCBI Taxonomy" id="45134"/>
    <lineage>
        <taxon>Eukaryota</taxon>
        <taxon>Fungi</taxon>
        <taxon>Dikarya</taxon>
        <taxon>Ascomycota</taxon>
        <taxon>Pezizomycotina</taxon>
        <taxon>Dothideomycetes</taxon>
        <taxon>Dothideomycetes incertae sedis</taxon>
        <taxon>Botryosphaeriales</taxon>
        <taxon>Botryosphaeriaceae</taxon>
        <taxon>Neofusicoccum</taxon>
    </lineage>
</organism>
<sequence length="309" mass="34751">MVKVAVAGGLGHVGKTIVDVLKNDPKHHVVVLSRKAPENPAVPVLTVDYDSIDSLKEVLESNQIQAVISTLMIIDETAGKAQINLIKAAAKSAPTTKFVASEWGVPFGPEQVAVLPHYQWWLNAADELKKTDLQWTRFANGYFLDYWGLPHLKSYQEPFMPVLDIANKFAAIPGDGNTPVTFTYTFDLAKFVVASLDLPEWPEYSIVVGDKLTWNEFVKLAEEARSTKFEIHYDDLQKLKKGEVTELPHHPPVYQFFPKERLQGMFAFFGYNMATGLFNLPTENSLNKKFPEIKTLTAKDVLEQVWKGK</sequence>
<evidence type="ECO:0000256" key="3">
    <source>
        <dbReference type="ARBA" id="ARBA00023002"/>
    </source>
</evidence>